<gene>
    <name evidence="2" type="ORF">Daus18300_012612</name>
</gene>
<sequence>MVSYAFKAPSTRKLFFQSLDSNALGDDTFLDYDFVGTVERTGDEASTVPLAACASLLILFSKDRLNIPQKSGDTVLGWDGRSSVELYAIQIARYYDVNVVTTVPTPRSRQLPWSTDAFDYRDAGIMESIGAATKSNLTHVFDTIGNDSSSVTAS</sequence>
<name>A0ABR3W240_9PEZI</name>
<dbReference type="PANTHER" id="PTHR45348">
    <property type="entry name" value="HYPOTHETICAL OXIDOREDUCTASE (EUROFUNG)"/>
    <property type="match status" value="1"/>
</dbReference>
<evidence type="ECO:0000256" key="1">
    <source>
        <dbReference type="ARBA" id="ARBA00023002"/>
    </source>
</evidence>
<protein>
    <submittedName>
        <fullName evidence="2">Uncharacterized protein</fullName>
    </submittedName>
</protein>
<organism evidence="2 3">
    <name type="scientific">Diaporthe australafricana</name>
    <dbReference type="NCBI Taxonomy" id="127596"/>
    <lineage>
        <taxon>Eukaryota</taxon>
        <taxon>Fungi</taxon>
        <taxon>Dikarya</taxon>
        <taxon>Ascomycota</taxon>
        <taxon>Pezizomycotina</taxon>
        <taxon>Sordariomycetes</taxon>
        <taxon>Sordariomycetidae</taxon>
        <taxon>Diaporthales</taxon>
        <taxon>Diaporthaceae</taxon>
        <taxon>Diaporthe</taxon>
    </lineage>
</organism>
<keyword evidence="3" id="KW-1185">Reference proteome</keyword>
<dbReference type="PANTHER" id="PTHR45348:SF2">
    <property type="entry name" value="ZINC-TYPE ALCOHOL DEHYDROGENASE-LIKE PROTEIN C2E1P3.01"/>
    <property type="match status" value="1"/>
</dbReference>
<comment type="caution">
    <text evidence="2">The sequence shown here is derived from an EMBL/GenBank/DDBJ whole genome shotgun (WGS) entry which is preliminary data.</text>
</comment>
<proteinExistence type="predicted"/>
<dbReference type="SUPFAM" id="SSF51735">
    <property type="entry name" value="NAD(P)-binding Rossmann-fold domains"/>
    <property type="match status" value="1"/>
</dbReference>
<accession>A0ABR3W240</accession>
<evidence type="ECO:0000313" key="2">
    <source>
        <dbReference type="EMBL" id="KAL1851307.1"/>
    </source>
</evidence>
<dbReference type="Proteomes" id="UP001583177">
    <property type="component" value="Unassembled WGS sequence"/>
</dbReference>
<dbReference type="EMBL" id="JAWRVE010000175">
    <property type="protein sequence ID" value="KAL1851307.1"/>
    <property type="molecule type" value="Genomic_DNA"/>
</dbReference>
<evidence type="ECO:0000313" key="3">
    <source>
        <dbReference type="Proteomes" id="UP001583177"/>
    </source>
</evidence>
<reference evidence="2 3" key="1">
    <citation type="journal article" date="2024" name="IMA Fungus">
        <title>IMA Genome - F19 : A genome assembly and annotation guide to empower mycologists, including annotated draft genome sequences of Ceratocystis pirilliformis, Diaporthe australafricana, Fusarium ophioides, Paecilomyces lecythidis, and Sporothrix stenoceras.</title>
        <authorList>
            <person name="Aylward J."/>
            <person name="Wilson A.M."/>
            <person name="Visagie C.M."/>
            <person name="Spraker J."/>
            <person name="Barnes I."/>
            <person name="Buitendag C."/>
            <person name="Ceriani C."/>
            <person name="Del Mar Angel L."/>
            <person name="du Plessis D."/>
            <person name="Fuchs T."/>
            <person name="Gasser K."/>
            <person name="Kramer D."/>
            <person name="Li W."/>
            <person name="Munsamy K."/>
            <person name="Piso A."/>
            <person name="Price J.L."/>
            <person name="Sonnekus B."/>
            <person name="Thomas C."/>
            <person name="van der Nest A."/>
            <person name="van Dijk A."/>
            <person name="van Heerden A."/>
            <person name="van Vuuren N."/>
            <person name="Yilmaz N."/>
            <person name="Duong T.A."/>
            <person name="van der Merwe N.A."/>
            <person name="Wingfield M.J."/>
            <person name="Wingfield B.D."/>
        </authorList>
    </citation>
    <scope>NUCLEOTIDE SEQUENCE [LARGE SCALE GENOMIC DNA]</scope>
    <source>
        <strain evidence="2 3">CMW 18300</strain>
    </source>
</reference>
<dbReference type="InterPro" id="IPR047122">
    <property type="entry name" value="Trans-enoyl_RdTase-like"/>
</dbReference>
<keyword evidence="1" id="KW-0560">Oxidoreductase</keyword>
<dbReference type="Gene3D" id="3.40.50.720">
    <property type="entry name" value="NAD(P)-binding Rossmann-like Domain"/>
    <property type="match status" value="1"/>
</dbReference>
<dbReference type="InterPro" id="IPR036291">
    <property type="entry name" value="NAD(P)-bd_dom_sf"/>
</dbReference>